<name>A0A449BIJ2_9MOLU</name>
<dbReference type="EMBL" id="LR215050">
    <property type="protein sequence ID" value="VEU82258.1"/>
    <property type="molecule type" value="Genomic_DNA"/>
</dbReference>
<dbReference type="RefSeq" id="WP_162849164.1">
    <property type="nucleotide sequence ID" value="NZ_LR215050.1"/>
</dbReference>
<proteinExistence type="predicted"/>
<evidence type="ECO:0000313" key="3">
    <source>
        <dbReference type="Proteomes" id="UP000290909"/>
    </source>
</evidence>
<dbReference type="SUPFAM" id="SSF52833">
    <property type="entry name" value="Thioredoxin-like"/>
    <property type="match status" value="1"/>
</dbReference>
<dbReference type="KEGG" id="ahk:NCTC10172_00266"/>
<dbReference type="STRING" id="1408416.GCA_000702765_01082"/>
<keyword evidence="3" id="KW-1185">Reference proteome</keyword>
<evidence type="ECO:0000313" key="2">
    <source>
        <dbReference type="EMBL" id="VEU82258.1"/>
    </source>
</evidence>
<dbReference type="CDD" id="cd03024">
    <property type="entry name" value="DsbA_FrnE"/>
    <property type="match status" value="1"/>
</dbReference>
<dbReference type="InterPro" id="IPR001853">
    <property type="entry name" value="DSBA-like_thioredoxin_dom"/>
</dbReference>
<accession>A0A449BIJ2</accession>
<protein>
    <submittedName>
        <fullName evidence="2">Protein-disulfide isomerase</fullName>
    </submittedName>
</protein>
<dbReference type="AlphaFoldDB" id="A0A449BIJ2"/>
<sequence>MMMNIEIWSDYSCPFCYIGKRKLENAIKELGVENKIKLVFKAYQLNPDAPEVAIDGIEGLSKIKGIPKEQVKVMYGQATTYAKMVGLDYHMDKIQYVSTYKAHRLAKLAKKYGKESELTELLMDGYFVKGLNLGDHDTLTKLATSVGLDEELVKSILNTNEFANLVDKDIEEAESIGIQGVPFFIFGRKYAVSGAQDTAIFKQAITKALEETKSFTLLDEEDAPKCEGDECSI</sequence>
<dbReference type="PANTHER" id="PTHR13887">
    <property type="entry name" value="GLUTATHIONE S-TRANSFERASE KAPPA"/>
    <property type="match status" value="1"/>
</dbReference>
<dbReference type="PANTHER" id="PTHR13887:SF41">
    <property type="entry name" value="THIOREDOXIN SUPERFAMILY PROTEIN"/>
    <property type="match status" value="1"/>
</dbReference>
<keyword evidence="2" id="KW-0413">Isomerase</keyword>
<gene>
    <name evidence="2" type="ORF">NCTC10172_00266</name>
</gene>
<dbReference type="Gene3D" id="3.40.30.10">
    <property type="entry name" value="Glutaredoxin"/>
    <property type="match status" value="1"/>
</dbReference>
<evidence type="ECO:0000259" key="1">
    <source>
        <dbReference type="Pfam" id="PF01323"/>
    </source>
</evidence>
<dbReference type="GO" id="GO:0016491">
    <property type="term" value="F:oxidoreductase activity"/>
    <property type="evidence" value="ECO:0007669"/>
    <property type="project" value="InterPro"/>
</dbReference>
<dbReference type="Proteomes" id="UP000290909">
    <property type="component" value="Chromosome"/>
</dbReference>
<dbReference type="InterPro" id="IPR036249">
    <property type="entry name" value="Thioredoxin-like_sf"/>
</dbReference>
<organism evidence="2 3">
    <name type="scientific">Acholeplasma hippikon</name>
    <dbReference type="NCBI Taxonomy" id="264636"/>
    <lineage>
        <taxon>Bacteria</taxon>
        <taxon>Bacillati</taxon>
        <taxon>Mycoplasmatota</taxon>
        <taxon>Mollicutes</taxon>
        <taxon>Acholeplasmatales</taxon>
        <taxon>Acholeplasmataceae</taxon>
        <taxon>Acholeplasma</taxon>
    </lineage>
</organism>
<reference evidence="2 3" key="1">
    <citation type="submission" date="2019-01" db="EMBL/GenBank/DDBJ databases">
        <authorList>
            <consortium name="Pathogen Informatics"/>
        </authorList>
    </citation>
    <scope>NUCLEOTIDE SEQUENCE [LARGE SCALE GENOMIC DNA]</scope>
    <source>
        <strain evidence="2 3">NCTC10172</strain>
    </source>
</reference>
<dbReference type="Pfam" id="PF01323">
    <property type="entry name" value="DSBA"/>
    <property type="match status" value="1"/>
</dbReference>
<dbReference type="GO" id="GO:0016853">
    <property type="term" value="F:isomerase activity"/>
    <property type="evidence" value="ECO:0007669"/>
    <property type="project" value="UniProtKB-KW"/>
</dbReference>
<feature type="domain" description="DSBA-like thioredoxin" evidence="1">
    <location>
        <begin position="5"/>
        <end position="205"/>
    </location>
</feature>